<feature type="transmembrane region" description="Helical" evidence="1">
    <location>
        <begin position="57"/>
        <end position="82"/>
    </location>
</feature>
<evidence type="ECO:0000256" key="1">
    <source>
        <dbReference type="SAM" id="Phobius"/>
    </source>
</evidence>
<proteinExistence type="predicted"/>
<protein>
    <submittedName>
        <fullName evidence="2">Uncharacterized protein</fullName>
    </submittedName>
</protein>
<feature type="transmembrane region" description="Helical" evidence="1">
    <location>
        <begin position="89"/>
        <end position="110"/>
    </location>
</feature>
<feature type="transmembrane region" description="Helical" evidence="1">
    <location>
        <begin position="116"/>
        <end position="136"/>
    </location>
</feature>
<evidence type="ECO:0000313" key="3">
    <source>
        <dbReference type="Proteomes" id="UP000730161"/>
    </source>
</evidence>
<name>A0A8J7W9V9_9EURY</name>
<feature type="transmembrane region" description="Helical" evidence="1">
    <location>
        <begin position="12"/>
        <end position="37"/>
    </location>
</feature>
<keyword evidence="1" id="KW-0472">Membrane</keyword>
<gene>
    <name evidence="2" type="ORF">RJ53_04730</name>
</gene>
<dbReference type="Proteomes" id="UP000730161">
    <property type="component" value="Unassembled WGS sequence"/>
</dbReference>
<sequence>MFRFSPDDTIALLFLLVSGGALLFGDLILLITWPMALAGILFSRWYDDQGVARLCCGIPLVVAVGYLSIPLMVVSALLLIALATGPENLLSGWMQGIILSGGSVLALLSIPGTDPFRVMLIVLILAVLLSGVLYLLEHAVARTVRGDGV</sequence>
<accession>A0A8J7W9V9</accession>
<keyword evidence="1" id="KW-0812">Transmembrane</keyword>
<evidence type="ECO:0000313" key="2">
    <source>
        <dbReference type="EMBL" id="MBR1368853.1"/>
    </source>
</evidence>
<reference evidence="2" key="1">
    <citation type="submission" date="2014-12" db="EMBL/GenBank/DDBJ databases">
        <authorList>
            <person name="Huang H.-H."/>
            <person name="Chen S.-C."/>
            <person name="Lai M.-C."/>
        </authorList>
    </citation>
    <scope>NUCLEOTIDE SEQUENCE</scope>
    <source>
        <strain evidence="2">K1F9705b</strain>
    </source>
</reference>
<organism evidence="2 3">
    <name type="scientific">Methanocalculus chunghsingensis</name>
    <dbReference type="NCBI Taxonomy" id="156457"/>
    <lineage>
        <taxon>Archaea</taxon>
        <taxon>Methanobacteriati</taxon>
        <taxon>Methanobacteriota</taxon>
        <taxon>Stenosarchaea group</taxon>
        <taxon>Methanomicrobia</taxon>
        <taxon>Methanomicrobiales</taxon>
        <taxon>Methanocalculaceae</taxon>
        <taxon>Methanocalculus</taxon>
    </lineage>
</organism>
<keyword evidence="1" id="KW-1133">Transmembrane helix</keyword>
<dbReference type="AlphaFoldDB" id="A0A8J7W9V9"/>
<keyword evidence="3" id="KW-1185">Reference proteome</keyword>
<dbReference type="RefSeq" id="WP_211530504.1">
    <property type="nucleotide sequence ID" value="NZ_JWHL01000005.1"/>
</dbReference>
<dbReference type="EMBL" id="JWHL01000005">
    <property type="protein sequence ID" value="MBR1368853.1"/>
    <property type="molecule type" value="Genomic_DNA"/>
</dbReference>
<comment type="caution">
    <text evidence="2">The sequence shown here is derived from an EMBL/GenBank/DDBJ whole genome shotgun (WGS) entry which is preliminary data.</text>
</comment>